<accession>A0ACB8DTV2</accession>
<sequence length="120" mass="13970">MFALVRFVNEIDKTKRYIIPVKDTNDFYPLHLLDFDNKVTYSANWCDPNDEEDSGEYVVQILKLAVQRTMENLSQPCRCGNGCLAHWGSVNNVDTTLAHHNVMRTLSEKIQYCKKKLRMN</sequence>
<protein>
    <submittedName>
        <fullName evidence="1">Uncharacterized protein</fullName>
    </submittedName>
</protein>
<name>A0ACB8DTV2_DERSI</name>
<keyword evidence="2" id="KW-1185">Reference proteome</keyword>
<comment type="caution">
    <text evidence="1">The sequence shown here is derived from an EMBL/GenBank/DDBJ whole genome shotgun (WGS) entry which is preliminary data.</text>
</comment>
<dbReference type="Proteomes" id="UP000821865">
    <property type="component" value="Chromosome 1"/>
</dbReference>
<proteinExistence type="predicted"/>
<reference evidence="1" key="1">
    <citation type="submission" date="2020-05" db="EMBL/GenBank/DDBJ databases">
        <title>Large-scale comparative analyses of tick genomes elucidate their genetic diversity and vector capacities.</title>
        <authorList>
            <person name="Jia N."/>
            <person name="Wang J."/>
            <person name="Shi W."/>
            <person name="Du L."/>
            <person name="Sun Y."/>
            <person name="Zhan W."/>
            <person name="Jiang J."/>
            <person name="Wang Q."/>
            <person name="Zhang B."/>
            <person name="Ji P."/>
            <person name="Sakyi L.B."/>
            <person name="Cui X."/>
            <person name="Yuan T."/>
            <person name="Jiang B."/>
            <person name="Yang W."/>
            <person name="Lam T.T.-Y."/>
            <person name="Chang Q."/>
            <person name="Ding S."/>
            <person name="Wang X."/>
            <person name="Zhu J."/>
            <person name="Ruan X."/>
            <person name="Zhao L."/>
            <person name="Wei J."/>
            <person name="Que T."/>
            <person name="Du C."/>
            <person name="Cheng J."/>
            <person name="Dai P."/>
            <person name="Han X."/>
            <person name="Huang E."/>
            <person name="Gao Y."/>
            <person name="Liu J."/>
            <person name="Shao H."/>
            <person name="Ye R."/>
            <person name="Li L."/>
            <person name="Wei W."/>
            <person name="Wang X."/>
            <person name="Wang C."/>
            <person name="Yang T."/>
            <person name="Huo Q."/>
            <person name="Li W."/>
            <person name="Guo W."/>
            <person name="Chen H."/>
            <person name="Zhou L."/>
            <person name="Ni X."/>
            <person name="Tian J."/>
            <person name="Zhou Y."/>
            <person name="Sheng Y."/>
            <person name="Liu T."/>
            <person name="Pan Y."/>
            <person name="Xia L."/>
            <person name="Li J."/>
            <person name="Zhao F."/>
            <person name="Cao W."/>
        </authorList>
    </citation>
    <scope>NUCLEOTIDE SEQUENCE</scope>
    <source>
        <strain evidence="1">Dsil-2018</strain>
    </source>
</reference>
<dbReference type="EMBL" id="CM023470">
    <property type="protein sequence ID" value="KAH7977754.1"/>
    <property type="molecule type" value="Genomic_DNA"/>
</dbReference>
<gene>
    <name evidence="1" type="ORF">HPB49_003487</name>
</gene>
<evidence type="ECO:0000313" key="2">
    <source>
        <dbReference type="Proteomes" id="UP000821865"/>
    </source>
</evidence>
<evidence type="ECO:0000313" key="1">
    <source>
        <dbReference type="EMBL" id="KAH7977754.1"/>
    </source>
</evidence>
<organism evidence="1 2">
    <name type="scientific">Dermacentor silvarum</name>
    <name type="common">Tick</name>
    <dbReference type="NCBI Taxonomy" id="543639"/>
    <lineage>
        <taxon>Eukaryota</taxon>
        <taxon>Metazoa</taxon>
        <taxon>Ecdysozoa</taxon>
        <taxon>Arthropoda</taxon>
        <taxon>Chelicerata</taxon>
        <taxon>Arachnida</taxon>
        <taxon>Acari</taxon>
        <taxon>Parasitiformes</taxon>
        <taxon>Ixodida</taxon>
        <taxon>Ixodoidea</taxon>
        <taxon>Ixodidae</taxon>
        <taxon>Rhipicephalinae</taxon>
        <taxon>Dermacentor</taxon>
    </lineage>
</organism>